<evidence type="ECO:0000256" key="1">
    <source>
        <dbReference type="SAM" id="MobiDB-lite"/>
    </source>
</evidence>
<dbReference type="Proteomes" id="UP001253637">
    <property type="component" value="Segment"/>
</dbReference>
<organism evidence="2 3">
    <name type="scientific">Pandoravirus japonicus</name>
    <dbReference type="NCBI Taxonomy" id="2823154"/>
    <lineage>
        <taxon>Viruses</taxon>
        <taxon>Pandoravirus</taxon>
    </lineage>
</organism>
<evidence type="ECO:0000313" key="3">
    <source>
        <dbReference type="Proteomes" id="UP001253637"/>
    </source>
</evidence>
<accession>A0A811BMA7</accession>
<feature type="compositionally biased region" description="Acidic residues" evidence="1">
    <location>
        <begin position="479"/>
        <end position="508"/>
    </location>
</feature>
<reference evidence="2" key="1">
    <citation type="submission" date="2021-04" db="EMBL/GenBank/DDBJ databases">
        <title>Draft Genome Sequence of Pandoravirus japonicus, Isolated from the Sabaishi River of Niigata, Japan.</title>
        <authorList>
            <person name="Hosokawa N."/>
            <person name="Takahashi H."/>
            <person name="Aoki K."/>
            <person name="Takemura M."/>
        </authorList>
    </citation>
    <scope>NUCLEOTIDE SEQUENCE</scope>
</reference>
<proteinExistence type="predicted"/>
<dbReference type="EMBL" id="LC625835">
    <property type="protein sequence ID" value="BCU03064.1"/>
    <property type="molecule type" value="Genomic_DNA"/>
</dbReference>
<feature type="region of interest" description="Disordered" evidence="1">
    <location>
        <begin position="466"/>
        <end position="508"/>
    </location>
</feature>
<protein>
    <submittedName>
        <fullName evidence="2">Uncharacterized protein</fullName>
    </submittedName>
</protein>
<name>A0A811BMA7_9VIRU</name>
<sequence length="508" mass="55511">MKRALEEFLTELNSIASGAGVQWVSPESKRPRLPAGGDDATWDVDRAIFRLRNAAAGIHADRSEMERLLQGAMTPATQLRRKVGGGKYPDMMWLALADSYEALWDSLGNAGAAAVARSDLRPPTFVDVQDAYFGLEERDAVNAHMRELESEELQSESGAASLDPYRRLGRAVDRAAQRAMAVSLLGEGDYAHYPTPFSEVWDPALRVGDPAVCDDTAAYLIIVNPPTPDRRGDTYLLKDADTVMAAAGIRIDEGQAPRFSEDYSRPYSDEEADAERVLLPYTDEEVSDFLGLLALPADVRPPPPFDPLPAGVAQIKQALVPIPSLHSLDGADETLRETLDDDLNDIPIRRLRALWLTECQLVLALQLFTGQVRARRRIAARRATYAGRAPTLFEAAALAYHGPLGADTLPAEVADAVAPVARDLACAAPALPDGRLPGADRLLDIAARWNHRLDEAETQRPELLCFGLGRAQRPPATPDTDDGDYDEWEDEDGEEEDDGDDHDGDDDL</sequence>
<evidence type="ECO:0000313" key="2">
    <source>
        <dbReference type="EMBL" id="BCU03064.1"/>
    </source>
</evidence>